<evidence type="ECO:0000313" key="1">
    <source>
        <dbReference type="EMBL" id="TSA86673.1"/>
    </source>
</evidence>
<dbReference type="Proteomes" id="UP000319322">
    <property type="component" value="Unassembled WGS sequence"/>
</dbReference>
<name>A0A553V2G8_9HELI</name>
<proteinExistence type="predicted"/>
<organism evidence="1 2">
    <name type="scientific">Helicobacter mehlei</name>
    <dbReference type="NCBI Taxonomy" id="2316080"/>
    <lineage>
        <taxon>Bacteria</taxon>
        <taxon>Pseudomonadati</taxon>
        <taxon>Campylobacterota</taxon>
        <taxon>Epsilonproteobacteria</taxon>
        <taxon>Campylobacterales</taxon>
        <taxon>Helicobacteraceae</taxon>
        <taxon>Helicobacter</taxon>
    </lineage>
</organism>
<dbReference type="EMBL" id="VKGC01000002">
    <property type="protein sequence ID" value="TSA86673.1"/>
    <property type="molecule type" value="Genomic_DNA"/>
</dbReference>
<comment type="caution">
    <text evidence="1">The sequence shown here is derived from an EMBL/GenBank/DDBJ whole genome shotgun (WGS) entry which is preliminary data.</text>
</comment>
<dbReference type="AlphaFoldDB" id="A0A553V2G8"/>
<evidence type="ECO:0000313" key="2">
    <source>
        <dbReference type="Proteomes" id="UP000319322"/>
    </source>
</evidence>
<protein>
    <submittedName>
        <fullName evidence="1">Uncharacterized protein</fullName>
    </submittedName>
</protein>
<gene>
    <name evidence="1" type="ORF">FNE76_01455</name>
</gene>
<sequence>MALLLCTGVFAKPLDKTLELKKDEIYGGELQLGKFKKPVFFRWTLYKDQGLVVHLNLNHFPYQFILYPDFQRDSFRVAVFKEKGGASSSEVEGDHTPPFLMLSFKKFDTQAGVATLRLRASNQFKWVEQP</sequence>
<keyword evidence="2" id="KW-1185">Reference proteome</keyword>
<accession>A0A553V2G8</accession>
<reference evidence="1" key="2">
    <citation type="submission" date="2019-07" db="EMBL/GenBank/DDBJ databases">
        <authorList>
            <person name="Papic B."/>
        </authorList>
    </citation>
    <scope>NUCLEOTIDE SEQUENCE [LARGE SCALE GENOMIC DNA]</scope>
    <source>
        <strain evidence="1">L8b</strain>
    </source>
</reference>
<reference evidence="1" key="1">
    <citation type="submission" date="2019-07" db="EMBL/GenBank/DDBJ databases">
        <title>Helicobacter labacensis sp. nov., Helicobacter mehlei sp. nov. and Helicobacter vulpis sp. nov., isolated from gastric mucosa of red fox (Vulpis vulpis).</title>
        <authorList>
            <person name="Kusar D."/>
            <person name="Gruntar I."/>
            <person name="Pate M."/>
            <person name="Zajc U."/>
            <person name="Ocepek M."/>
        </authorList>
    </citation>
    <scope>NUCLEOTIDE SEQUENCE [LARGE SCALE GENOMIC DNA]</scope>
    <source>
        <strain evidence="1">L8b</strain>
    </source>
</reference>